<dbReference type="Pfam" id="PF03466">
    <property type="entry name" value="LysR_substrate"/>
    <property type="match status" value="1"/>
</dbReference>
<dbReference type="FunFam" id="1.10.10.10:FF:000001">
    <property type="entry name" value="LysR family transcriptional regulator"/>
    <property type="match status" value="1"/>
</dbReference>
<evidence type="ECO:0000313" key="6">
    <source>
        <dbReference type="EMBL" id="OLS62521.1"/>
    </source>
</evidence>
<evidence type="ECO:0000256" key="3">
    <source>
        <dbReference type="ARBA" id="ARBA00023125"/>
    </source>
</evidence>
<keyword evidence="3" id="KW-0238">DNA-binding</keyword>
<dbReference type="Proteomes" id="UP000186736">
    <property type="component" value="Unassembled WGS sequence"/>
</dbReference>
<dbReference type="Pfam" id="PF00126">
    <property type="entry name" value="HTH_1"/>
    <property type="match status" value="1"/>
</dbReference>
<gene>
    <name evidence="6" type="primary">gcvA_16</name>
    <name evidence="6" type="ORF">PSEMO_26510</name>
</gene>
<keyword evidence="2" id="KW-0805">Transcription regulation</keyword>
<dbReference type="RefSeq" id="WP_075803565.1">
    <property type="nucleotide sequence ID" value="NZ_MKZO01000022.1"/>
</dbReference>
<dbReference type="EMBL" id="MKZO01000022">
    <property type="protein sequence ID" value="OLS62521.1"/>
    <property type="molecule type" value="Genomic_DNA"/>
</dbReference>
<evidence type="ECO:0000256" key="1">
    <source>
        <dbReference type="ARBA" id="ARBA00009437"/>
    </source>
</evidence>
<dbReference type="InterPro" id="IPR036388">
    <property type="entry name" value="WH-like_DNA-bd_sf"/>
</dbReference>
<dbReference type="InterPro" id="IPR058163">
    <property type="entry name" value="LysR-type_TF_proteobact-type"/>
</dbReference>
<name>A0A1Q9R559_PSEPU</name>
<dbReference type="PRINTS" id="PR00039">
    <property type="entry name" value="HTHLYSR"/>
</dbReference>
<dbReference type="InterPro" id="IPR005119">
    <property type="entry name" value="LysR_subst-bd"/>
</dbReference>
<dbReference type="Gene3D" id="3.40.190.10">
    <property type="entry name" value="Periplasmic binding protein-like II"/>
    <property type="match status" value="2"/>
</dbReference>
<evidence type="ECO:0000256" key="2">
    <source>
        <dbReference type="ARBA" id="ARBA00023015"/>
    </source>
</evidence>
<dbReference type="SUPFAM" id="SSF46785">
    <property type="entry name" value="Winged helix' DNA-binding domain"/>
    <property type="match status" value="1"/>
</dbReference>
<evidence type="ECO:0000256" key="4">
    <source>
        <dbReference type="ARBA" id="ARBA00023163"/>
    </source>
</evidence>
<comment type="caution">
    <text evidence="6">The sequence shown here is derived from an EMBL/GenBank/DDBJ whole genome shotgun (WGS) entry which is preliminary data.</text>
</comment>
<dbReference type="GO" id="GO:0006351">
    <property type="term" value="P:DNA-templated transcription"/>
    <property type="evidence" value="ECO:0007669"/>
    <property type="project" value="TreeGrafter"/>
</dbReference>
<dbReference type="SUPFAM" id="SSF53850">
    <property type="entry name" value="Periplasmic binding protein-like II"/>
    <property type="match status" value="1"/>
</dbReference>
<dbReference type="OrthoDB" id="5526340at2"/>
<dbReference type="InterPro" id="IPR036390">
    <property type="entry name" value="WH_DNA-bd_sf"/>
</dbReference>
<dbReference type="AlphaFoldDB" id="A0A1Q9R559"/>
<dbReference type="GO" id="GO:0003700">
    <property type="term" value="F:DNA-binding transcription factor activity"/>
    <property type="evidence" value="ECO:0007669"/>
    <property type="project" value="InterPro"/>
</dbReference>
<protein>
    <submittedName>
        <fullName evidence="6">Glycine cleavage system transcriptional activator</fullName>
    </submittedName>
</protein>
<dbReference type="InterPro" id="IPR000847">
    <property type="entry name" value="LysR_HTH_N"/>
</dbReference>
<keyword evidence="4" id="KW-0804">Transcription</keyword>
<dbReference type="GO" id="GO:0043565">
    <property type="term" value="F:sequence-specific DNA binding"/>
    <property type="evidence" value="ECO:0007669"/>
    <property type="project" value="TreeGrafter"/>
</dbReference>
<organism evidence="6 7">
    <name type="scientific">Pseudomonas putida</name>
    <name type="common">Arthrobacter siderocapsulatus</name>
    <dbReference type="NCBI Taxonomy" id="303"/>
    <lineage>
        <taxon>Bacteria</taxon>
        <taxon>Pseudomonadati</taxon>
        <taxon>Pseudomonadota</taxon>
        <taxon>Gammaproteobacteria</taxon>
        <taxon>Pseudomonadales</taxon>
        <taxon>Pseudomonadaceae</taxon>
        <taxon>Pseudomonas</taxon>
    </lineage>
</organism>
<dbReference type="PROSITE" id="PS50931">
    <property type="entry name" value="HTH_LYSR"/>
    <property type="match status" value="1"/>
</dbReference>
<dbReference type="Gene3D" id="1.10.10.10">
    <property type="entry name" value="Winged helix-like DNA-binding domain superfamily/Winged helix DNA-binding domain"/>
    <property type="match status" value="1"/>
</dbReference>
<accession>A0A1Q9R559</accession>
<dbReference type="PANTHER" id="PTHR30537">
    <property type="entry name" value="HTH-TYPE TRANSCRIPTIONAL REGULATOR"/>
    <property type="match status" value="1"/>
</dbReference>
<reference evidence="6 7" key="1">
    <citation type="submission" date="2016-10" db="EMBL/GenBank/DDBJ databases">
        <title>Genome Sequence of Pseudomonas putida GM4FR.</title>
        <authorList>
            <person name="Poehlein A."/>
            <person name="Wemheuer F."/>
            <person name="Hollensteiner J."/>
            <person name="Wemheuer B."/>
        </authorList>
    </citation>
    <scope>NUCLEOTIDE SEQUENCE [LARGE SCALE GENOMIC DNA]</scope>
    <source>
        <strain evidence="6 7">GM4FR</strain>
    </source>
</reference>
<proteinExistence type="inferred from homology"/>
<feature type="domain" description="HTH lysR-type" evidence="5">
    <location>
        <begin position="15"/>
        <end position="72"/>
    </location>
</feature>
<sequence>MAKNAPPDQSLIAMPSFKAVRSFVAAAKYRNFTRAAESLCVTQAAISRQIRDLELYLGTELFNRTGREVSLTAAGATLFDAAQLSLLNIFQATERIRRDKNDKRSLTLCCSPAFSGLWLARRLQDFFGANPAIDLNVVTTQHFLTIEPGIEPDIFITRIFDSRPGYLQMPLFHEVVYPVCSPGYLQAHPESNTLEGIRRGVLLDVNPYGRAQLSEQVDWDVWFALHSHGQQVPLVDATKRFSSNDFVLLMQMALDGQGLALGWDHLVRDLIEEGRLVRPVSDELVLAQNRHCLIFREELADDPDFLRLKDWLISRFS</sequence>
<dbReference type="PANTHER" id="PTHR30537:SF74">
    <property type="entry name" value="HTH-TYPE TRANSCRIPTIONAL REGULATOR TRPI"/>
    <property type="match status" value="1"/>
</dbReference>
<evidence type="ECO:0000313" key="7">
    <source>
        <dbReference type="Proteomes" id="UP000186736"/>
    </source>
</evidence>
<evidence type="ECO:0000259" key="5">
    <source>
        <dbReference type="PROSITE" id="PS50931"/>
    </source>
</evidence>
<comment type="similarity">
    <text evidence="1">Belongs to the LysR transcriptional regulatory family.</text>
</comment>